<dbReference type="Proteomes" id="UP000190539">
    <property type="component" value="Unassembled WGS sequence"/>
</dbReference>
<dbReference type="STRING" id="83656.B1H18_30615"/>
<evidence type="ECO:0000256" key="2">
    <source>
        <dbReference type="ARBA" id="ARBA00022490"/>
    </source>
</evidence>
<keyword evidence="5" id="KW-0133">Cell shape</keyword>
<comment type="similarity">
    <text evidence="6">Belongs to the FtsA/MreB family.</text>
</comment>
<comment type="caution">
    <text evidence="8">The sequence shown here is derived from an EMBL/GenBank/DDBJ whole genome shotgun (WGS) entry which is preliminary data.</text>
</comment>
<dbReference type="Gene3D" id="3.30.420.40">
    <property type="match status" value="2"/>
</dbReference>
<dbReference type="InterPro" id="IPR056546">
    <property type="entry name" value="MreB_MamK-like"/>
</dbReference>
<dbReference type="EMBL" id="MVFC01000041">
    <property type="protein sequence ID" value="OON72199.1"/>
    <property type="molecule type" value="Genomic_DNA"/>
</dbReference>
<proteinExistence type="inferred from homology"/>
<reference evidence="8 9" key="1">
    <citation type="submission" date="2017-02" db="EMBL/GenBank/DDBJ databases">
        <title>Draft Genome Sequence of Streptomyces tsukubaensis F601, a Producer of the immunosuppressant tacrolimus FK506.</title>
        <authorList>
            <person name="Zong G."/>
            <person name="Zhong C."/>
            <person name="Fu J."/>
            <person name="Qin R."/>
            <person name="Cao G."/>
        </authorList>
    </citation>
    <scope>NUCLEOTIDE SEQUENCE [LARGE SCALE GENOMIC DNA]</scope>
    <source>
        <strain evidence="8 9">F601</strain>
    </source>
</reference>
<dbReference type="GO" id="GO:0008360">
    <property type="term" value="P:regulation of cell shape"/>
    <property type="evidence" value="ECO:0007669"/>
    <property type="project" value="UniProtKB-KW"/>
</dbReference>
<evidence type="ECO:0000313" key="8">
    <source>
        <dbReference type="EMBL" id="OON72199.1"/>
    </source>
</evidence>
<dbReference type="SUPFAM" id="SSF53067">
    <property type="entry name" value="Actin-like ATPase domain"/>
    <property type="match status" value="2"/>
</dbReference>
<evidence type="ECO:0000256" key="7">
    <source>
        <dbReference type="SAM" id="MobiDB-lite"/>
    </source>
</evidence>
<dbReference type="GO" id="GO:0005524">
    <property type="term" value="F:ATP binding"/>
    <property type="evidence" value="ECO:0007669"/>
    <property type="project" value="UniProtKB-KW"/>
</dbReference>
<organism evidence="8 9">
    <name type="scientific">Streptomyces tsukubensis</name>
    <dbReference type="NCBI Taxonomy" id="83656"/>
    <lineage>
        <taxon>Bacteria</taxon>
        <taxon>Bacillati</taxon>
        <taxon>Actinomycetota</taxon>
        <taxon>Actinomycetes</taxon>
        <taxon>Kitasatosporales</taxon>
        <taxon>Streptomycetaceae</taxon>
        <taxon>Streptomyces</taxon>
    </lineage>
</organism>
<dbReference type="InterPro" id="IPR043129">
    <property type="entry name" value="ATPase_NBD"/>
</dbReference>
<dbReference type="GO" id="GO:0000902">
    <property type="term" value="P:cell morphogenesis"/>
    <property type="evidence" value="ECO:0007669"/>
    <property type="project" value="InterPro"/>
</dbReference>
<keyword evidence="9" id="KW-1185">Reference proteome</keyword>
<dbReference type="PANTHER" id="PTHR42749">
    <property type="entry name" value="CELL SHAPE-DETERMINING PROTEIN MREB"/>
    <property type="match status" value="1"/>
</dbReference>
<evidence type="ECO:0000256" key="5">
    <source>
        <dbReference type="ARBA" id="ARBA00022960"/>
    </source>
</evidence>
<dbReference type="OrthoDB" id="9768127at2"/>
<keyword evidence="4" id="KW-0067">ATP-binding</keyword>
<dbReference type="PRINTS" id="PR01652">
    <property type="entry name" value="SHAPEPROTEIN"/>
</dbReference>
<protein>
    <submittedName>
        <fullName evidence="8">Rod shape-determining protein MreB</fullName>
    </submittedName>
</protein>
<evidence type="ECO:0000256" key="3">
    <source>
        <dbReference type="ARBA" id="ARBA00022741"/>
    </source>
</evidence>
<comment type="subcellular location">
    <subcellularLocation>
        <location evidence="1">Cytoplasm</location>
    </subcellularLocation>
</comment>
<name>A0A1V4A041_9ACTN</name>
<keyword evidence="3" id="KW-0547">Nucleotide-binding</keyword>
<accession>A0A1V4A041</accession>
<dbReference type="InterPro" id="IPR004753">
    <property type="entry name" value="MreB"/>
</dbReference>
<dbReference type="AlphaFoldDB" id="A0A1V4A041"/>
<evidence type="ECO:0000256" key="1">
    <source>
        <dbReference type="ARBA" id="ARBA00004496"/>
    </source>
</evidence>
<dbReference type="GO" id="GO:0005737">
    <property type="term" value="C:cytoplasm"/>
    <property type="evidence" value="ECO:0007669"/>
    <property type="project" value="UniProtKB-SubCell"/>
</dbReference>
<dbReference type="Pfam" id="PF06723">
    <property type="entry name" value="MreB_Mbl"/>
    <property type="match status" value="1"/>
</dbReference>
<evidence type="ECO:0000313" key="9">
    <source>
        <dbReference type="Proteomes" id="UP000190539"/>
    </source>
</evidence>
<evidence type="ECO:0000256" key="4">
    <source>
        <dbReference type="ARBA" id="ARBA00022840"/>
    </source>
</evidence>
<sequence length="326" mass="34116">MPLPSRHIAVDLGSSTIRLRCAESAGVWSAPHLAVVDDQGAVRAWGEEAWRMAGRTPPHLRLVRPVTGGAVTDLALAARLLGSALRVARSGRKRMRASEALVCVPDHATSMERHVLRQVCKDAGLNRVTTVTQSVAAAVGAGVSSAPAGALLVDIGADRSSAAMIAFGAALVTRTVPRGAGTVDQRLVRHTRETCGLTVSRSMAEEAKLAAGREGDSVSVRGQDSERGMPRTTEISLTEIREVLRTTYEDTGLIVSGVLDSSPPELVDDVMDRGVLLCGAGAGLYGLDAYLRERLRIPVHVAEAPGDASIQGAFDLGRQGAPVGVA</sequence>
<gene>
    <name evidence="8" type="ORF">B1H18_30615</name>
</gene>
<keyword evidence="2" id="KW-0963">Cytoplasm</keyword>
<feature type="region of interest" description="Disordered" evidence="7">
    <location>
        <begin position="211"/>
        <end position="230"/>
    </location>
</feature>
<dbReference type="PANTHER" id="PTHR42749:SF1">
    <property type="entry name" value="CELL SHAPE-DETERMINING PROTEIN MREB"/>
    <property type="match status" value="1"/>
</dbReference>
<evidence type="ECO:0000256" key="6">
    <source>
        <dbReference type="ARBA" id="ARBA00023458"/>
    </source>
</evidence>